<dbReference type="AlphaFoldDB" id="A0AA41Z741"/>
<accession>A0AA41Z741</accession>
<feature type="transmembrane region" description="Helical" evidence="1">
    <location>
        <begin position="163"/>
        <end position="196"/>
    </location>
</feature>
<keyword evidence="1" id="KW-1133">Transmembrane helix</keyword>
<organism evidence="2 3">
    <name type="scientific">Lichenifustis flavocetrariae</name>
    <dbReference type="NCBI Taxonomy" id="2949735"/>
    <lineage>
        <taxon>Bacteria</taxon>
        <taxon>Pseudomonadati</taxon>
        <taxon>Pseudomonadota</taxon>
        <taxon>Alphaproteobacteria</taxon>
        <taxon>Hyphomicrobiales</taxon>
        <taxon>Lichenihabitantaceae</taxon>
        <taxon>Lichenifustis</taxon>
    </lineage>
</organism>
<feature type="transmembrane region" description="Helical" evidence="1">
    <location>
        <begin position="379"/>
        <end position="397"/>
    </location>
</feature>
<proteinExistence type="predicted"/>
<dbReference type="Pfam" id="PF26314">
    <property type="entry name" value="MptA_B_family"/>
    <property type="match status" value="1"/>
</dbReference>
<dbReference type="EMBL" id="JAMOIM010000028">
    <property type="protein sequence ID" value="MCW6511545.1"/>
    <property type="molecule type" value="Genomic_DNA"/>
</dbReference>
<reference evidence="2" key="1">
    <citation type="submission" date="2022-05" db="EMBL/GenBank/DDBJ databases">
        <authorList>
            <person name="Pankratov T."/>
        </authorList>
    </citation>
    <scope>NUCLEOTIDE SEQUENCE</scope>
    <source>
        <strain evidence="2">BP6-180914</strain>
    </source>
</reference>
<name>A0AA41Z741_9HYPH</name>
<keyword evidence="1" id="KW-0812">Transmembrane</keyword>
<keyword evidence="3" id="KW-1185">Reference proteome</keyword>
<feature type="transmembrane region" description="Helical" evidence="1">
    <location>
        <begin position="202"/>
        <end position="225"/>
    </location>
</feature>
<comment type="caution">
    <text evidence="2">The sequence shown here is derived from an EMBL/GenBank/DDBJ whole genome shotgun (WGS) entry which is preliminary data.</text>
</comment>
<dbReference type="GO" id="GO:0005886">
    <property type="term" value="C:plasma membrane"/>
    <property type="evidence" value="ECO:0007669"/>
    <property type="project" value="UniProtKB-SubCell"/>
</dbReference>
<feature type="transmembrane region" description="Helical" evidence="1">
    <location>
        <begin position="12"/>
        <end position="31"/>
    </location>
</feature>
<protein>
    <submittedName>
        <fullName evidence="2">DUF2029 domain-containing protein</fullName>
    </submittedName>
</protein>
<sequence length="404" mass="43444">MAAQSFDALHANLVFTLAEGVAYIAAVALLLRGAPVSLPVVLALALAFRLMVLFAAPFHSTDIYRYVWDGKVQGAGINPYLHVPNDPALAALRDAAIWPRINRADYAPTIYPPMAQALFFMVTRVSASVTGMKLALVALEGVTAWAILRLLDMAGLPRSRLLVYAWSPLVIWEVAGAGHVDAAMTAFVAFAVLARVRDRDGFAGLALGAAVLIKFLPIVILPAVWRRWNWTLPAAVVAMLVIGYLPYLGAGWKVLGFLPSYAGEEGLRDGTGFWIARLVGRLTGRPIPPILFVCATGLVMGVLAIAITVKIDERARPIVGSLVLAAAGMVALSPVYPWYFVWLVPFLCFVPSPPLLWLTAGGALLYWDDARTVPWMRDVLFGGAGVLAAAMLVGRFAPTRSGSR</sequence>
<gene>
    <name evidence="2" type="ORF">M8523_26580</name>
</gene>
<feature type="transmembrane region" description="Helical" evidence="1">
    <location>
        <begin position="318"/>
        <end position="336"/>
    </location>
</feature>
<feature type="transmembrane region" description="Helical" evidence="1">
    <location>
        <begin position="232"/>
        <end position="250"/>
    </location>
</feature>
<evidence type="ECO:0000313" key="2">
    <source>
        <dbReference type="EMBL" id="MCW6511545.1"/>
    </source>
</evidence>
<evidence type="ECO:0000313" key="3">
    <source>
        <dbReference type="Proteomes" id="UP001165667"/>
    </source>
</evidence>
<evidence type="ECO:0000256" key="1">
    <source>
        <dbReference type="SAM" id="Phobius"/>
    </source>
</evidence>
<feature type="transmembrane region" description="Helical" evidence="1">
    <location>
        <begin position="287"/>
        <end position="306"/>
    </location>
</feature>
<dbReference type="GO" id="GO:0016758">
    <property type="term" value="F:hexosyltransferase activity"/>
    <property type="evidence" value="ECO:0007669"/>
    <property type="project" value="InterPro"/>
</dbReference>
<keyword evidence="1" id="KW-0472">Membrane</keyword>
<feature type="transmembrane region" description="Helical" evidence="1">
    <location>
        <begin position="342"/>
        <end position="367"/>
    </location>
</feature>
<dbReference type="Proteomes" id="UP001165667">
    <property type="component" value="Unassembled WGS sequence"/>
</dbReference>
<feature type="transmembrane region" description="Helical" evidence="1">
    <location>
        <begin position="38"/>
        <end position="58"/>
    </location>
</feature>